<dbReference type="GO" id="GO:0008270">
    <property type="term" value="F:zinc ion binding"/>
    <property type="evidence" value="ECO:0007669"/>
    <property type="project" value="UniProtKB-KW"/>
</dbReference>
<evidence type="ECO:0000256" key="4">
    <source>
        <dbReference type="ARBA" id="ARBA00022771"/>
    </source>
</evidence>
<keyword evidence="6" id="KW-0539">Nucleus</keyword>
<evidence type="ECO:0000256" key="2">
    <source>
        <dbReference type="ARBA" id="ARBA00022723"/>
    </source>
</evidence>
<feature type="domain" description="C2H2-type" evidence="9">
    <location>
        <begin position="433"/>
        <end position="460"/>
    </location>
</feature>
<keyword evidence="5" id="KW-0862">Zinc</keyword>
<dbReference type="InterPro" id="IPR013087">
    <property type="entry name" value="Znf_C2H2_type"/>
</dbReference>
<feature type="domain" description="C2H2-type" evidence="9">
    <location>
        <begin position="475"/>
        <end position="498"/>
    </location>
</feature>
<dbReference type="AlphaFoldDB" id="A0AAV1IZ07"/>
<evidence type="ECO:0000259" key="9">
    <source>
        <dbReference type="PROSITE" id="PS50157"/>
    </source>
</evidence>
<dbReference type="PANTHER" id="PTHR24406">
    <property type="entry name" value="TRANSCRIPTIONAL REPRESSOR CTCFL-RELATED"/>
    <property type="match status" value="1"/>
</dbReference>
<dbReference type="SMART" id="SM00355">
    <property type="entry name" value="ZnF_C2H2"/>
    <property type="match status" value="8"/>
</dbReference>
<evidence type="ECO:0000256" key="7">
    <source>
        <dbReference type="PROSITE-ProRule" id="PRU00042"/>
    </source>
</evidence>
<keyword evidence="3" id="KW-0677">Repeat</keyword>
<evidence type="ECO:0000256" key="1">
    <source>
        <dbReference type="ARBA" id="ARBA00004123"/>
    </source>
</evidence>
<dbReference type="SUPFAM" id="SSF57667">
    <property type="entry name" value="beta-beta-alpha zinc fingers"/>
    <property type="match status" value="4"/>
</dbReference>
<evidence type="ECO:0000256" key="5">
    <source>
        <dbReference type="ARBA" id="ARBA00022833"/>
    </source>
</evidence>
<dbReference type="Gene3D" id="3.40.1800.20">
    <property type="match status" value="1"/>
</dbReference>
<feature type="compositionally biased region" description="Low complexity" evidence="8">
    <location>
        <begin position="517"/>
        <end position="533"/>
    </location>
</feature>
<proteinExistence type="predicted"/>
<feature type="domain" description="C2H2-type" evidence="9">
    <location>
        <begin position="349"/>
        <end position="376"/>
    </location>
</feature>
<comment type="subcellular location">
    <subcellularLocation>
        <location evidence="1">Nucleus</location>
    </subcellularLocation>
</comment>
<feature type="compositionally biased region" description="Basic and acidic residues" evidence="8">
    <location>
        <begin position="163"/>
        <end position="174"/>
    </location>
</feature>
<evidence type="ECO:0000313" key="11">
    <source>
        <dbReference type="Proteomes" id="UP001497472"/>
    </source>
</evidence>
<dbReference type="EMBL" id="CAVLEF010000002">
    <property type="protein sequence ID" value="CAK1541369.1"/>
    <property type="molecule type" value="Genomic_DNA"/>
</dbReference>
<feature type="domain" description="C2H2-type" evidence="9">
    <location>
        <begin position="377"/>
        <end position="404"/>
    </location>
</feature>
<feature type="region of interest" description="Disordered" evidence="8">
    <location>
        <begin position="136"/>
        <end position="181"/>
    </location>
</feature>
<evidence type="ECO:0000256" key="6">
    <source>
        <dbReference type="ARBA" id="ARBA00023242"/>
    </source>
</evidence>
<dbReference type="GO" id="GO:0005634">
    <property type="term" value="C:nucleus"/>
    <property type="evidence" value="ECO:0007669"/>
    <property type="project" value="UniProtKB-SubCell"/>
</dbReference>
<accession>A0AAV1IZ07</accession>
<keyword evidence="4 7" id="KW-0863">Zinc-finger</keyword>
<evidence type="ECO:0000256" key="3">
    <source>
        <dbReference type="ARBA" id="ARBA00022737"/>
    </source>
</evidence>
<sequence length="588" mass="66772">MTDIGQESDVANSSVEIKNVEKSCGNGINIKEEGITVKKEHLECTLCMERSADLIDINTKTQAGTFLHEYLSKYTQVDLSTENNSKQICKNCFDLIDILEQTEAEYMKLKIAFEAILSKNPLFEIQLSNINIVKSESSGPVRTQNSDSEDEPLSLTKKKRVVSKPESKKNETQGKRKVVKNRRKLNDESWECKECNAQGSKGGQAALVSHMLMKHMAPLEVETIKKEDNDKANSTISTDFDDMFKVEDDYADDDDEYIPDPAEGEDKTCIVGQKRRGRKKGVGNKAPKKIFYCDKCPSKFTSPVRLEHHKQKHEDDGKPPYICEVCGAHYKHKRACDIHVALHKGISDWKCEECNKLFPSKGALQRHNNIHTGKLNYQCDLCGKSFIHTSSFKMHKLSHSGVKPHSCDVCGLALMTRSHLKRHKRVHSGEKRHECPVCGKRFSERYNLLAHSKSHEPNAPTQEPNGQPPERRRMFRCPYCQERYERRYMLERHVSVVHGRSLERPPPTPRNTMSKLLKAQAQRRAAQPLALQPDDTYNSDTKDSQSPEARTSPTAAVQKLTHITTSDPISAWTNAYAAEFGLRQDYAQ</sequence>
<feature type="compositionally biased region" description="Polar residues" evidence="8">
    <location>
        <begin position="546"/>
        <end position="556"/>
    </location>
</feature>
<organism evidence="10 11">
    <name type="scientific">Leptosia nina</name>
    <dbReference type="NCBI Taxonomy" id="320188"/>
    <lineage>
        <taxon>Eukaryota</taxon>
        <taxon>Metazoa</taxon>
        <taxon>Ecdysozoa</taxon>
        <taxon>Arthropoda</taxon>
        <taxon>Hexapoda</taxon>
        <taxon>Insecta</taxon>
        <taxon>Pterygota</taxon>
        <taxon>Neoptera</taxon>
        <taxon>Endopterygota</taxon>
        <taxon>Lepidoptera</taxon>
        <taxon>Glossata</taxon>
        <taxon>Ditrysia</taxon>
        <taxon>Papilionoidea</taxon>
        <taxon>Pieridae</taxon>
        <taxon>Pierinae</taxon>
        <taxon>Leptosia</taxon>
    </lineage>
</organism>
<keyword evidence="2" id="KW-0479">Metal-binding</keyword>
<dbReference type="InterPro" id="IPR036236">
    <property type="entry name" value="Znf_C2H2_sf"/>
</dbReference>
<dbReference type="FunFam" id="3.30.160.60:FF:000446">
    <property type="entry name" value="Zinc finger protein"/>
    <property type="match status" value="1"/>
</dbReference>
<feature type="compositionally biased region" description="Polar residues" evidence="8">
    <location>
        <begin position="136"/>
        <end position="146"/>
    </location>
</feature>
<comment type="caution">
    <text evidence="10">The sequence shown here is derived from an EMBL/GenBank/DDBJ whole genome shotgun (WGS) entry which is preliminary data.</text>
</comment>
<reference evidence="10 11" key="1">
    <citation type="submission" date="2023-11" db="EMBL/GenBank/DDBJ databases">
        <authorList>
            <person name="Okamura Y."/>
        </authorList>
    </citation>
    <scope>NUCLEOTIDE SEQUENCE [LARGE SCALE GENOMIC DNA]</scope>
</reference>
<evidence type="ECO:0000256" key="8">
    <source>
        <dbReference type="SAM" id="MobiDB-lite"/>
    </source>
</evidence>
<dbReference type="Proteomes" id="UP001497472">
    <property type="component" value="Unassembled WGS sequence"/>
</dbReference>
<evidence type="ECO:0000313" key="10">
    <source>
        <dbReference type="EMBL" id="CAK1541369.1"/>
    </source>
</evidence>
<keyword evidence="11" id="KW-1185">Reference proteome</keyword>
<dbReference type="InterPro" id="IPR050888">
    <property type="entry name" value="ZnF_C2H2-type_TF"/>
</dbReference>
<dbReference type="PROSITE" id="PS00028">
    <property type="entry name" value="ZINC_FINGER_C2H2_1"/>
    <property type="match status" value="6"/>
</dbReference>
<gene>
    <name evidence="10" type="ORF">LNINA_LOCUS1359</name>
</gene>
<feature type="region of interest" description="Disordered" evidence="8">
    <location>
        <begin position="451"/>
        <end position="473"/>
    </location>
</feature>
<dbReference type="PROSITE" id="PS50157">
    <property type="entry name" value="ZINC_FINGER_C2H2_2"/>
    <property type="match status" value="6"/>
</dbReference>
<dbReference type="Pfam" id="PF00096">
    <property type="entry name" value="zf-C2H2"/>
    <property type="match status" value="5"/>
</dbReference>
<protein>
    <recommendedName>
        <fullName evidence="9">C2H2-type domain-containing protein</fullName>
    </recommendedName>
</protein>
<feature type="domain" description="C2H2-type" evidence="9">
    <location>
        <begin position="291"/>
        <end position="318"/>
    </location>
</feature>
<name>A0AAV1IZ07_9NEOP</name>
<feature type="domain" description="C2H2-type" evidence="9">
    <location>
        <begin position="405"/>
        <end position="432"/>
    </location>
</feature>
<dbReference type="Gene3D" id="3.30.160.60">
    <property type="entry name" value="Classic Zinc Finger"/>
    <property type="match status" value="5"/>
</dbReference>
<dbReference type="FunFam" id="3.30.160.60:FF:000624">
    <property type="entry name" value="zinc finger protein 697"/>
    <property type="match status" value="1"/>
</dbReference>
<feature type="region of interest" description="Disordered" evidence="8">
    <location>
        <begin position="517"/>
        <end position="556"/>
    </location>
</feature>